<gene>
    <name evidence="3" type="ORF">IRJ41_011821</name>
</gene>
<organism evidence="3 4">
    <name type="scientific">Triplophysa rosa</name>
    <name type="common">Cave loach</name>
    <dbReference type="NCBI Taxonomy" id="992332"/>
    <lineage>
        <taxon>Eukaryota</taxon>
        <taxon>Metazoa</taxon>
        <taxon>Chordata</taxon>
        <taxon>Craniata</taxon>
        <taxon>Vertebrata</taxon>
        <taxon>Euteleostomi</taxon>
        <taxon>Actinopterygii</taxon>
        <taxon>Neopterygii</taxon>
        <taxon>Teleostei</taxon>
        <taxon>Ostariophysi</taxon>
        <taxon>Cypriniformes</taxon>
        <taxon>Nemacheilidae</taxon>
        <taxon>Triplophysa</taxon>
    </lineage>
</organism>
<dbReference type="Pfam" id="PF00169">
    <property type="entry name" value="PH"/>
    <property type="match status" value="1"/>
</dbReference>
<protein>
    <submittedName>
        <fullName evidence="3">Pleckstrin homology domain containing</fullName>
    </submittedName>
</protein>
<dbReference type="AlphaFoldDB" id="A0A9W7TIH4"/>
<feature type="compositionally biased region" description="Basic and acidic residues" evidence="1">
    <location>
        <begin position="176"/>
        <end position="187"/>
    </location>
</feature>
<reference evidence="3" key="1">
    <citation type="submission" date="2021-02" db="EMBL/GenBank/DDBJ databases">
        <title>Comparative genomics reveals that relaxation of natural selection precedes convergent phenotypic evolution of cavefish.</title>
        <authorList>
            <person name="Peng Z."/>
        </authorList>
    </citation>
    <scope>NUCLEOTIDE SEQUENCE</scope>
    <source>
        <tissue evidence="3">Muscle</tissue>
    </source>
</reference>
<name>A0A9W7TIH4_TRIRA</name>
<dbReference type="SUPFAM" id="SSF50156">
    <property type="entry name" value="PDZ domain-like"/>
    <property type="match status" value="1"/>
</dbReference>
<dbReference type="InterPro" id="IPR042986">
    <property type="entry name" value="PLEKHS1"/>
</dbReference>
<dbReference type="InterPro" id="IPR001849">
    <property type="entry name" value="PH_domain"/>
</dbReference>
<dbReference type="Gene3D" id="2.30.29.30">
    <property type="entry name" value="Pleckstrin-homology domain (PH domain)/Phosphotyrosine-binding domain (PTB)"/>
    <property type="match status" value="1"/>
</dbReference>
<evidence type="ECO:0000313" key="3">
    <source>
        <dbReference type="EMBL" id="KAI7797048.1"/>
    </source>
</evidence>
<dbReference type="InterPro" id="IPR011993">
    <property type="entry name" value="PH-like_dom_sf"/>
</dbReference>
<sequence length="328" mass="37614">MFPTKGGIFNQKLHLSQNSNATFYHEAGEEVYSGYLYKSPPTSLLRNMKSWKRRFFVLAKTSDSTHNLKYYRNDEKDSLIKSIDVSTITKLLNTCPMTHPAHDWICKSFKCSPCSVLLMNTENPKEKIHREYFLIGENSAEADGWYNALFQVQKKTRSMSQPLPPNMNDPKSTHHNSHDTEQMKLDDSAGESSPDLSSRESAASTEESLLDCVTKAFNDLRTQQTSSKEKETLREKHTPVEKEICLSLEDLNGVIFTDQAGKPRVSECRRIETTCLFHKGDQILAVNDLLTYTVEDIQMYLRKLNKHEVKLTILRPPDSIPFHSDHTY</sequence>
<feature type="region of interest" description="Disordered" evidence="1">
    <location>
        <begin position="157"/>
        <end position="203"/>
    </location>
</feature>
<dbReference type="SMART" id="SM00233">
    <property type="entry name" value="PH"/>
    <property type="match status" value="1"/>
</dbReference>
<evidence type="ECO:0000313" key="4">
    <source>
        <dbReference type="Proteomes" id="UP001059041"/>
    </source>
</evidence>
<accession>A0A9W7TIH4</accession>
<comment type="caution">
    <text evidence="3">The sequence shown here is derived from an EMBL/GenBank/DDBJ whole genome shotgun (WGS) entry which is preliminary data.</text>
</comment>
<dbReference type="PANTHER" id="PTHR47014:SF1">
    <property type="entry name" value="PLECKSTRIN HOMOLOGY DOMAIN-CONTAINING FAMILY S MEMBER 1"/>
    <property type="match status" value="1"/>
</dbReference>
<evidence type="ECO:0000256" key="1">
    <source>
        <dbReference type="SAM" id="MobiDB-lite"/>
    </source>
</evidence>
<dbReference type="SUPFAM" id="SSF50729">
    <property type="entry name" value="PH domain-like"/>
    <property type="match status" value="1"/>
</dbReference>
<proteinExistence type="predicted"/>
<dbReference type="Proteomes" id="UP001059041">
    <property type="component" value="Linkage Group LG18"/>
</dbReference>
<dbReference type="PANTHER" id="PTHR47014">
    <property type="entry name" value="PLECKSTRIN HOMOLOGY DOMAIN-CONTAINING FAMILY S MEMBER 1"/>
    <property type="match status" value="1"/>
</dbReference>
<feature type="domain" description="PH" evidence="2">
    <location>
        <begin position="29"/>
        <end position="154"/>
    </location>
</feature>
<dbReference type="InterPro" id="IPR036034">
    <property type="entry name" value="PDZ_sf"/>
</dbReference>
<dbReference type="PROSITE" id="PS50003">
    <property type="entry name" value="PH_DOMAIN"/>
    <property type="match status" value="1"/>
</dbReference>
<dbReference type="EMBL" id="JAFHDT010000018">
    <property type="protein sequence ID" value="KAI7797048.1"/>
    <property type="molecule type" value="Genomic_DNA"/>
</dbReference>
<keyword evidence="4" id="KW-1185">Reference proteome</keyword>
<evidence type="ECO:0000259" key="2">
    <source>
        <dbReference type="PROSITE" id="PS50003"/>
    </source>
</evidence>